<dbReference type="PANTHER" id="PTHR43825">
    <property type="entry name" value="PYRUVATE DEHYDROGENASE E1 COMPONENT"/>
    <property type="match status" value="1"/>
</dbReference>
<dbReference type="InterPro" id="IPR051157">
    <property type="entry name" value="PDH/Transketolase"/>
</dbReference>
<dbReference type="AlphaFoldDB" id="A0AB38A792"/>
<comment type="cofactor">
    <cofactor evidence="1">
        <name>thiamine diphosphate</name>
        <dbReference type="ChEBI" id="CHEBI:58937"/>
    </cofactor>
</comment>
<dbReference type="RefSeq" id="WP_002564213.1">
    <property type="nucleotide sequence ID" value="NZ_CALJSN010000009.1"/>
</dbReference>
<evidence type="ECO:0000256" key="3">
    <source>
        <dbReference type="ARBA" id="ARBA00023052"/>
    </source>
</evidence>
<evidence type="ECO:0000259" key="4">
    <source>
        <dbReference type="SMART" id="SM00861"/>
    </source>
</evidence>
<accession>A0AB38A792</accession>
<keyword evidence="3" id="KW-0786">Thiamine pyrophosphate</keyword>
<evidence type="ECO:0000313" key="5">
    <source>
        <dbReference type="EMBL" id="SEB83390.1"/>
    </source>
</evidence>
<dbReference type="FunFam" id="3.40.50.970:FF:000129">
    <property type="entry name" value="Transketolase"/>
    <property type="match status" value="1"/>
</dbReference>
<dbReference type="Pfam" id="PF02780">
    <property type="entry name" value="Transketolase_C"/>
    <property type="match status" value="1"/>
</dbReference>
<dbReference type="SMART" id="SM00861">
    <property type="entry name" value="Transket_pyr"/>
    <property type="match status" value="1"/>
</dbReference>
<reference evidence="5 6" key="1">
    <citation type="submission" date="2016-10" db="EMBL/GenBank/DDBJ databases">
        <authorList>
            <person name="Varghese N."/>
            <person name="Submissions S."/>
        </authorList>
    </citation>
    <scope>NUCLEOTIDE SEQUENCE [LARGE SCALE GENOMIC DNA]</scope>
    <source>
        <strain evidence="5 6">DSM 20586</strain>
    </source>
</reference>
<evidence type="ECO:0000256" key="1">
    <source>
        <dbReference type="ARBA" id="ARBA00001964"/>
    </source>
</evidence>
<dbReference type="InterPro" id="IPR033248">
    <property type="entry name" value="Transketolase_C"/>
</dbReference>
<comment type="similarity">
    <text evidence="2">Belongs to the transketolase family.</text>
</comment>
<dbReference type="Proteomes" id="UP000183687">
    <property type="component" value="Unassembled WGS sequence"/>
</dbReference>
<dbReference type="InterPro" id="IPR009014">
    <property type="entry name" value="Transketo_C/PFOR_II"/>
</dbReference>
<dbReference type="SUPFAM" id="SSF52922">
    <property type="entry name" value="TK C-terminal domain-like"/>
    <property type="match status" value="1"/>
</dbReference>
<evidence type="ECO:0000313" key="6">
    <source>
        <dbReference type="Proteomes" id="UP000183687"/>
    </source>
</evidence>
<organism evidence="5 6">
    <name type="scientific">Atopobium minutum</name>
    <dbReference type="NCBI Taxonomy" id="1381"/>
    <lineage>
        <taxon>Bacteria</taxon>
        <taxon>Bacillati</taxon>
        <taxon>Actinomycetota</taxon>
        <taxon>Coriobacteriia</taxon>
        <taxon>Coriobacteriales</taxon>
        <taxon>Atopobiaceae</taxon>
        <taxon>Atopobium</taxon>
    </lineage>
</organism>
<dbReference type="PANTHER" id="PTHR43825:SF1">
    <property type="entry name" value="TRANSKETOLASE-LIKE PYRIMIDINE-BINDING DOMAIN-CONTAINING PROTEIN"/>
    <property type="match status" value="1"/>
</dbReference>
<dbReference type="Pfam" id="PF02779">
    <property type="entry name" value="Transket_pyr"/>
    <property type="match status" value="1"/>
</dbReference>
<dbReference type="EMBL" id="FNSH01000001">
    <property type="protein sequence ID" value="SEB83390.1"/>
    <property type="molecule type" value="Genomic_DNA"/>
</dbReference>
<proteinExistence type="inferred from homology"/>
<comment type="caution">
    <text evidence="5">The sequence shown here is derived from an EMBL/GenBank/DDBJ whole genome shotgun (WGS) entry which is preliminary data.</text>
</comment>
<dbReference type="InterPro" id="IPR005475">
    <property type="entry name" value="Transketolase-like_Pyr-bd"/>
</dbReference>
<dbReference type="InterPro" id="IPR029061">
    <property type="entry name" value="THDP-binding"/>
</dbReference>
<gene>
    <name evidence="5" type="ORF">SAMN04489746_1143</name>
</gene>
<dbReference type="GO" id="GO:0000287">
    <property type="term" value="F:magnesium ion binding"/>
    <property type="evidence" value="ECO:0007669"/>
    <property type="project" value="UniProtKB-ARBA"/>
</dbReference>
<feature type="domain" description="Transketolase-like pyrimidine-binding" evidence="4">
    <location>
        <begin position="13"/>
        <end position="178"/>
    </location>
</feature>
<dbReference type="Gene3D" id="3.40.50.920">
    <property type="match status" value="1"/>
</dbReference>
<sequence length="319" mass="33906">MFSLVTDRGMNSPELRAVVVNTLQDLMKTNDAVVALEADLGGASGFTKIAQSNPNRFVQCGISEANMVGVAAGMSTLGFKPFMHSFGPFVSRRVFDQVFLSGGYAHNTINIYGSDPGFCAGTNGGTHTTWEDVALMRTIPGAVVCDAADATQLDWIIRRFAELEGVHYVRANRKAVRDVYEAGSTFELGKGNIVRKGSDVLIIAAGQLVSEALDVAETLEQQGISAEVVDMFCIKPLDEKLVLSEAAGKKAVVTFENHGVIGGLGDAVAAVLAENGVAVPFKRHGVVESFGQVGSPDYLQKTFKLTANDLLDTITTLLA</sequence>
<dbReference type="CDD" id="cd07033">
    <property type="entry name" value="TPP_PYR_DXS_TK_like"/>
    <property type="match status" value="1"/>
</dbReference>
<evidence type="ECO:0000256" key="2">
    <source>
        <dbReference type="ARBA" id="ARBA00007131"/>
    </source>
</evidence>
<protein>
    <submittedName>
        <fullName evidence="5">Transketolase</fullName>
    </submittedName>
</protein>
<dbReference type="SUPFAM" id="SSF52518">
    <property type="entry name" value="Thiamin diphosphate-binding fold (THDP-binding)"/>
    <property type="match status" value="1"/>
</dbReference>
<dbReference type="Gene3D" id="3.40.50.970">
    <property type="match status" value="1"/>
</dbReference>
<name>A0AB38A792_9ACTN</name>